<evidence type="ECO:0000259" key="1">
    <source>
        <dbReference type="Pfam" id="PF26607"/>
    </source>
</evidence>
<dbReference type="Gene3D" id="2.120.10.70">
    <property type="entry name" value="Fucose-specific lectin"/>
    <property type="match status" value="2"/>
</dbReference>
<reference evidence="2 3" key="1">
    <citation type="submission" date="2019-07" db="EMBL/GenBank/DDBJ databases">
        <title>Finished genome of Venturia effusa.</title>
        <authorList>
            <person name="Young C.A."/>
            <person name="Cox M.P."/>
            <person name="Ganley A.R.D."/>
            <person name="David W.J."/>
        </authorList>
    </citation>
    <scope>NUCLEOTIDE SEQUENCE [LARGE SCALE GENOMIC DNA]</scope>
    <source>
        <strain evidence="3">albino</strain>
    </source>
</reference>
<gene>
    <name evidence="2" type="ORF">FKW77_006684</name>
</gene>
<dbReference type="EMBL" id="CP042192">
    <property type="protein sequence ID" value="QDS72815.1"/>
    <property type="molecule type" value="Genomic_DNA"/>
</dbReference>
<accession>A0A517LB09</accession>
<evidence type="ECO:0000313" key="2">
    <source>
        <dbReference type="EMBL" id="QDS72815.1"/>
    </source>
</evidence>
<name>A0A517LB09_9PEZI</name>
<organism evidence="2 3">
    <name type="scientific">Venturia effusa</name>
    <dbReference type="NCBI Taxonomy" id="50376"/>
    <lineage>
        <taxon>Eukaryota</taxon>
        <taxon>Fungi</taxon>
        <taxon>Dikarya</taxon>
        <taxon>Ascomycota</taxon>
        <taxon>Pezizomycotina</taxon>
        <taxon>Dothideomycetes</taxon>
        <taxon>Pleosporomycetidae</taxon>
        <taxon>Venturiales</taxon>
        <taxon>Venturiaceae</taxon>
        <taxon>Venturia</taxon>
    </lineage>
</organism>
<dbReference type="SUPFAM" id="SSF89372">
    <property type="entry name" value="Fucose-specific lectin"/>
    <property type="match status" value="2"/>
</dbReference>
<sequence>MAPLVGQILHAALSAVAWTKGRLDVFSIGDDHGMYHRAYDNGWQPPKGSWENLGKPATGFASAPVAISHTVGTLDIFGVASDGQAYHKWFAAGKYGPSPIAWEAQGGKFTGSLAATSRAPGLIDIVGLGQDKIMYHKAWTGKGYVPGLTTWLNIGGDFKTEPTVASRGKDYLDIFTVGEDGKAYYKSQEKGAWQPSQKTWTSMGGVFVSKLSVVSALPGNLEVFGVGTDGGAYHKWWNGQTWSPSVDRTDWAPLGGNFSSDLVAVSKGPGKIDVFGLGPDKHAYVKSFNGSAWDADWYGLGGSFASALEVVSWADNRVDIFGIGDTKQMAHRFSIEAGKYLPTAGEWESIGGSHIYP</sequence>
<dbReference type="Pfam" id="PF26607">
    <property type="entry name" value="DUF8189"/>
    <property type="match status" value="1"/>
</dbReference>
<keyword evidence="3" id="KW-1185">Reference proteome</keyword>
<dbReference type="AlphaFoldDB" id="A0A517LB09"/>
<protein>
    <recommendedName>
        <fullName evidence="1">PLL-like beta propeller domain-containing protein</fullName>
    </recommendedName>
</protein>
<dbReference type="STRING" id="50376.A0A517LB09"/>
<dbReference type="Proteomes" id="UP000316270">
    <property type="component" value="Chromosome 8"/>
</dbReference>
<feature type="domain" description="PLL-like beta propeller" evidence="1">
    <location>
        <begin position="12"/>
        <end position="355"/>
    </location>
</feature>
<dbReference type="OrthoDB" id="406838at2759"/>
<evidence type="ECO:0000313" key="3">
    <source>
        <dbReference type="Proteomes" id="UP000316270"/>
    </source>
</evidence>
<proteinExistence type="predicted"/>
<dbReference type="CDD" id="cd22954">
    <property type="entry name" value="PLL_lectin"/>
    <property type="match status" value="1"/>
</dbReference>
<dbReference type="InterPro" id="IPR058502">
    <property type="entry name" value="PLL-like_beta-prop"/>
</dbReference>